<name>A0A812QBX7_9DINO</name>
<reference evidence="2" key="1">
    <citation type="submission" date="2021-02" db="EMBL/GenBank/DDBJ databases">
        <authorList>
            <person name="Dougan E. K."/>
            <person name="Rhodes N."/>
            <person name="Thang M."/>
            <person name="Chan C."/>
        </authorList>
    </citation>
    <scope>NUCLEOTIDE SEQUENCE</scope>
</reference>
<keyword evidence="1" id="KW-1133">Transmembrane helix</keyword>
<dbReference type="OrthoDB" id="10477993at2759"/>
<sequence>MVSLRGEDAARVKTGDLEVCKEICRRHGWSGFTYWEDTAYFRAQDRAMLLKHRKESRGSILFVRPEAKQTQHALLGCGMPQMGKPWLRGHLFVHLKVELRSIRNLANLDEVSAALQAHHRSDRGCCCRSSTPAGAVATADELFQLTNSIDWSQKKPSITREVIIGDDSWERGSLLLSVGHGENEIRLRGGRNADLMKKTLQELRGRSTSMRTATSSAVVSHGFHSELLCELLCEFPWAFHIRGSLWVALRKHRVALPWRWVLRCPCLVFSATLLAVLGLIGIGVTSAPISLNTNFAPCLQELASHRKF</sequence>
<evidence type="ECO:0000313" key="3">
    <source>
        <dbReference type="Proteomes" id="UP000604046"/>
    </source>
</evidence>
<protein>
    <submittedName>
        <fullName evidence="2">PTCHD2 protein</fullName>
    </submittedName>
</protein>
<proteinExistence type="predicted"/>
<accession>A0A812QBX7</accession>
<gene>
    <name evidence="2" type="primary">PTCHD2</name>
    <name evidence="2" type="ORF">SNAT2548_LOCUS20395</name>
</gene>
<dbReference type="AlphaFoldDB" id="A0A812QBX7"/>
<dbReference type="Proteomes" id="UP000604046">
    <property type="component" value="Unassembled WGS sequence"/>
</dbReference>
<dbReference type="EMBL" id="CAJNDS010002208">
    <property type="protein sequence ID" value="CAE7373289.1"/>
    <property type="molecule type" value="Genomic_DNA"/>
</dbReference>
<comment type="caution">
    <text evidence="2">The sequence shown here is derived from an EMBL/GenBank/DDBJ whole genome shotgun (WGS) entry which is preliminary data.</text>
</comment>
<organism evidence="2 3">
    <name type="scientific">Symbiodinium natans</name>
    <dbReference type="NCBI Taxonomy" id="878477"/>
    <lineage>
        <taxon>Eukaryota</taxon>
        <taxon>Sar</taxon>
        <taxon>Alveolata</taxon>
        <taxon>Dinophyceae</taxon>
        <taxon>Suessiales</taxon>
        <taxon>Symbiodiniaceae</taxon>
        <taxon>Symbiodinium</taxon>
    </lineage>
</organism>
<feature type="transmembrane region" description="Helical" evidence="1">
    <location>
        <begin position="260"/>
        <end position="284"/>
    </location>
</feature>
<evidence type="ECO:0000313" key="2">
    <source>
        <dbReference type="EMBL" id="CAE7373289.1"/>
    </source>
</evidence>
<keyword evidence="3" id="KW-1185">Reference proteome</keyword>
<keyword evidence="1" id="KW-0472">Membrane</keyword>
<evidence type="ECO:0000256" key="1">
    <source>
        <dbReference type="SAM" id="Phobius"/>
    </source>
</evidence>
<keyword evidence="1" id="KW-0812">Transmembrane</keyword>